<evidence type="ECO:0000256" key="1">
    <source>
        <dbReference type="SAM" id="Phobius"/>
    </source>
</evidence>
<feature type="transmembrane region" description="Helical" evidence="1">
    <location>
        <begin position="264"/>
        <end position="283"/>
    </location>
</feature>
<feature type="transmembrane region" description="Helical" evidence="1">
    <location>
        <begin position="319"/>
        <end position="352"/>
    </location>
</feature>
<keyword evidence="2" id="KW-0449">Lipoprotein</keyword>
<dbReference type="AlphaFoldDB" id="D4HSK9"/>
<accession>D4HSK9</accession>
<name>D4HSK9_LEPIR</name>
<feature type="transmembrane region" description="Helical" evidence="1">
    <location>
        <begin position="485"/>
        <end position="503"/>
    </location>
</feature>
<feature type="transmembrane region" description="Helical" evidence="1">
    <location>
        <begin position="515"/>
        <end position="537"/>
    </location>
</feature>
<feature type="transmembrane region" description="Helical" evidence="1">
    <location>
        <begin position="161"/>
        <end position="183"/>
    </location>
</feature>
<feature type="transmembrane region" description="Helical" evidence="1">
    <location>
        <begin position="456"/>
        <end position="473"/>
    </location>
</feature>
<feature type="transmembrane region" description="Helical" evidence="1">
    <location>
        <begin position="431"/>
        <end position="450"/>
    </location>
</feature>
<keyword evidence="1" id="KW-1133">Transmembrane helix</keyword>
<keyword evidence="1" id="KW-0472">Membrane</keyword>
<evidence type="ECO:0000313" key="2">
    <source>
        <dbReference type="EMBL" id="ADC93892.1"/>
    </source>
</evidence>
<feature type="transmembrane region" description="Helical" evidence="1">
    <location>
        <begin position="289"/>
        <end position="307"/>
    </location>
</feature>
<feature type="transmembrane region" description="Helical" evidence="1">
    <location>
        <begin position="20"/>
        <end position="40"/>
    </location>
</feature>
<feature type="transmembrane region" description="Helical" evidence="1">
    <location>
        <begin position="84"/>
        <end position="101"/>
    </location>
</feature>
<reference evidence="2" key="2">
    <citation type="journal article" date="2010" name="BMC Microbiol.">
        <title>Development of O-antigen gene cluster-specific PCRs for rapid typing six epidemic serogroups of Leptospira in China.</title>
        <authorList>
            <person name="Cai C.S."/>
            <person name="Zhu Y.Z."/>
            <person name="Zhong Y."/>
            <person name="Xin X.F."/>
            <person name="Jiang X.G."/>
            <person name="Lou X.L."/>
            <person name="He P."/>
            <person name="Qin J.H."/>
            <person name="Zhao G.P."/>
            <person name="Wang S.Y."/>
            <person name="Guo X.K."/>
        </authorList>
    </citation>
    <scope>NUCLEOTIDE SEQUENCE</scope>
    <source>
        <strain evidence="2">Gui44</strain>
    </source>
</reference>
<keyword evidence="1" id="KW-0812">Transmembrane</keyword>
<dbReference type="EMBL" id="FJ976886">
    <property type="protein sequence ID" value="ADC93892.1"/>
    <property type="molecule type" value="Genomic_DNA"/>
</dbReference>
<protein>
    <submittedName>
        <fullName evidence="2">Lipoprotein</fullName>
    </submittedName>
</protein>
<dbReference type="InterPro" id="IPR010818">
    <property type="entry name" value="DUF1420"/>
</dbReference>
<sequence length="673" mass="75313">MEIMKFGLDANVAYPPLSVLYSIFLIFGCDFLGFYILKLFESSLGKVKNTWIRWQAPLIGALLLSVILYPLALSALTPRFLMKSAAIFLSVLGCANICFFVKNGTKNLVSISYYSNIFKSIQYHSFFEKIGNDKKIKKSFSLFKLIGFIKNKFNLINKNDVLNVFIILLMIGYGFLALCPITNADSLDYHIGVAIEILNQGKMPVFSGWFHGRLAGSGEVLNALGLAIGAEQFGSLLQFCGLLSIYGILSFYSFAEKFSESDGVWRKIIIIAFLSSPVLVFLVSSPKPQLLQIGMTSFAITLLLEIFSKIKTDKNKLFAFSLICILIMSATQAKFSFFLSAFLIGLFSIFSLGSIRLFFYGLLISLFFFVLINFPAIFWKIKNYNSTFIDVLIHPLPGNTFPGVNEFEVSLRNYQDSALIFPLSLIFPNQFGVITTVIGLGLFLIIFVKPIVTQKAFLLSVMIILFVILGSLMGQKASRFFLEPFVWMLISLIGLNSFGKWNIRFVKEAVSTGILLQACATLVIISVGIYQLFPGVFSISLREKVMSQYANGYSLMKWVGLTLPKEAVLLSQHRSIALSERKTLSLDWIPFVDFNSAVASPYLKQIKDENVTHILMFGDTSKNTPFSGCIGNTIGKTKSNQVARNPFNRNDFFTVILVEFQSDKLPQCANFIL</sequence>
<reference evidence="2" key="1">
    <citation type="submission" date="2009-04" db="EMBL/GenBank/DDBJ databases">
        <authorList>
            <person name="Cai C."/>
            <person name="Zhu Y."/>
            <person name="Zhong Y."/>
            <person name="Xin X."/>
            <person name="Jiang X.-G."/>
            <person name="He P."/>
            <person name="Qin J.-H."/>
            <person name="Zhao G.-P."/>
            <person name="Guo X.-K."/>
        </authorList>
    </citation>
    <scope>NUCLEOTIDE SEQUENCE</scope>
    <source>
        <strain evidence="2">Gui44</strain>
    </source>
</reference>
<feature type="transmembrane region" description="Helical" evidence="1">
    <location>
        <begin position="52"/>
        <end position="72"/>
    </location>
</feature>
<organism evidence="2">
    <name type="scientific">Leptospira interrogans serovar Canicola</name>
    <dbReference type="NCBI Taxonomy" id="211880"/>
    <lineage>
        <taxon>Bacteria</taxon>
        <taxon>Pseudomonadati</taxon>
        <taxon>Spirochaetota</taxon>
        <taxon>Spirochaetia</taxon>
        <taxon>Leptospirales</taxon>
        <taxon>Leptospiraceae</taxon>
        <taxon>Leptospira</taxon>
    </lineage>
</organism>
<dbReference type="PROSITE" id="PS51257">
    <property type="entry name" value="PROKAR_LIPOPROTEIN"/>
    <property type="match status" value="1"/>
</dbReference>
<proteinExistence type="predicted"/>
<dbReference type="Pfam" id="PF07220">
    <property type="entry name" value="DUF1420"/>
    <property type="match status" value="1"/>
</dbReference>
<feature type="transmembrane region" description="Helical" evidence="1">
    <location>
        <begin position="358"/>
        <end position="379"/>
    </location>
</feature>
<feature type="transmembrane region" description="Helical" evidence="1">
    <location>
        <begin position="233"/>
        <end position="252"/>
    </location>
</feature>